<dbReference type="AlphaFoldDB" id="A0A6J6R157"/>
<evidence type="ECO:0000313" key="2">
    <source>
        <dbReference type="EMBL" id="CAB4717701.1"/>
    </source>
</evidence>
<dbReference type="InterPro" id="IPR029033">
    <property type="entry name" value="His_PPase_superfam"/>
</dbReference>
<protein>
    <submittedName>
        <fullName evidence="2">Unannotated protein</fullName>
    </submittedName>
</protein>
<dbReference type="Pfam" id="PF00300">
    <property type="entry name" value="His_Phos_1"/>
    <property type="match status" value="1"/>
</dbReference>
<evidence type="ECO:0000256" key="1">
    <source>
        <dbReference type="SAM" id="MobiDB-lite"/>
    </source>
</evidence>
<feature type="compositionally biased region" description="Polar residues" evidence="1">
    <location>
        <begin position="231"/>
        <end position="244"/>
    </location>
</feature>
<dbReference type="PANTHER" id="PTHR48100:SF1">
    <property type="entry name" value="HISTIDINE PHOSPHATASE FAMILY PROTEIN-RELATED"/>
    <property type="match status" value="1"/>
</dbReference>
<dbReference type="EMBL" id="CAFBOF010000026">
    <property type="protein sequence ID" value="CAB4981314.1"/>
    <property type="molecule type" value="Genomic_DNA"/>
</dbReference>
<evidence type="ECO:0000313" key="4">
    <source>
        <dbReference type="EMBL" id="CAB4981314.1"/>
    </source>
</evidence>
<name>A0A6J6R157_9ZZZZ</name>
<feature type="region of interest" description="Disordered" evidence="1">
    <location>
        <begin position="225"/>
        <end position="244"/>
    </location>
</feature>
<dbReference type="PANTHER" id="PTHR48100">
    <property type="entry name" value="BROAD-SPECIFICITY PHOSPHATASE YOR283W-RELATED"/>
    <property type="match status" value="1"/>
</dbReference>
<dbReference type="EMBL" id="CAEZYK010000013">
    <property type="protein sequence ID" value="CAB4717701.1"/>
    <property type="molecule type" value="Genomic_DNA"/>
</dbReference>
<dbReference type="InterPro" id="IPR022492">
    <property type="entry name" value="Phosphomutase_MSMEG4193_put"/>
</dbReference>
<sequence>MIKASSRAWGLGLRSRYDSDMTNFKATRLVLARHAVTAQTGPLLSGRASGIDLSEKGRDQAEVLGKRLANLPVAAVYASPIERTTQTAAAVATHHGLTVQPLPGVLEADYGEWTGQKISELAKTDLWKVVQRTPSRVVFPGGEAIMAMQARMVETLDSLVADHPGDLIVVVSHADPIKAAIAHYTGVHLDLFQRIAVAPASITAFTFSEHGVAMIKCNDTGDLDELMVPDSDSNSQTSGGTSEA</sequence>
<reference evidence="2" key="1">
    <citation type="submission" date="2020-05" db="EMBL/GenBank/DDBJ databases">
        <authorList>
            <person name="Chiriac C."/>
            <person name="Salcher M."/>
            <person name="Ghai R."/>
            <person name="Kavagutti S V."/>
        </authorList>
    </citation>
    <scope>NUCLEOTIDE SEQUENCE</scope>
</reference>
<accession>A0A6J6R157</accession>
<proteinExistence type="predicted"/>
<dbReference type="GO" id="GO:0016791">
    <property type="term" value="F:phosphatase activity"/>
    <property type="evidence" value="ECO:0007669"/>
    <property type="project" value="TreeGrafter"/>
</dbReference>
<dbReference type="CDD" id="cd07067">
    <property type="entry name" value="HP_PGM_like"/>
    <property type="match status" value="1"/>
</dbReference>
<evidence type="ECO:0000313" key="5">
    <source>
        <dbReference type="EMBL" id="CAB5017526.1"/>
    </source>
</evidence>
<evidence type="ECO:0000313" key="3">
    <source>
        <dbReference type="EMBL" id="CAB4899277.1"/>
    </source>
</evidence>
<dbReference type="NCBIfam" id="TIGR03848">
    <property type="entry name" value="MSMEG_4193"/>
    <property type="match status" value="1"/>
</dbReference>
<dbReference type="Gene3D" id="3.40.50.1240">
    <property type="entry name" value="Phosphoglycerate mutase-like"/>
    <property type="match status" value="1"/>
</dbReference>
<dbReference type="SMART" id="SM00855">
    <property type="entry name" value="PGAM"/>
    <property type="match status" value="1"/>
</dbReference>
<dbReference type="InterPro" id="IPR013078">
    <property type="entry name" value="His_Pase_superF_clade-1"/>
</dbReference>
<organism evidence="2">
    <name type="scientific">freshwater metagenome</name>
    <dbReference type="NCBI Taxonomy" id="449393"/>
    <lineage>
        <taxon>unclassified sequences</taxon>
        <taxon>metagenomes</taxon>
        <taxon>ecological metagenomes</taxon>
    </lineage>
</organism>
<dbReference type="GO" id="GO:0005737">
    <property type="term" value="C:cytoplasm"/>
    <property type="evidence" value="ECO:0007669"/>
    <property type="project" value="TreeGrafter"/>
</dbReference>
<gene>
    <name evidence="2" type="ORF">UFOPK2683_00381</name>
    <name evidence="3" type="ORF">UFOPK3605_00394</name>
    <name evidence="4" type="ORF">UFOPK3897_01131</name>
    <name evidence="5" type="ORF">UFOPK4121_00446</name>
</gene>
<dbReference type="SUPFAM" id="SSF53254">
    <property type="entry name" value="Phosphoglycerate mutase-like"/>
    <property type="match status" value="1"/>
</dbReference>
<dbReference type="InterPro" id="IPR050275">
    <property type="entry name" value="PGM_Phosphatase"/>
</dbReference>
<dbReference type="EMBL" id="CAFBMM010000009">
    <property type="protein sequence ID" value="CAB4899277.1"/>
    <property type="molecule type" value="Genomic_DNA"/>
</dbReference>
<dbReference type="EMBL" id="CAFBPQ010000008">
    <property type="protein sequence ID" value="CAB5017526.1"/>
    <property type="molecule type" value="Genomic_DNA"/>
</dbReference>